<protein>
    <submittedName>
        <fullName evidence="2">Nucleotide pyrophosphohydrolase</fullName>
    </submittedName>
</protein>
<sequence>MDFLVLSARAAQIRLRYARWEQERYGRSWTEEEIALGLVGDVGDLMKLVQGKAGVRPHPDLDEALAHELADCLWAVMTLASTYEVDLEAAFLRTMDQLEQSIADPTDTVAAEESQ</sequence>
<proteinExistence type="predicted"/>
<dbReference type="EMBL" id="CP101987">
    <property type="protein sequence ID" value="UUI72339.1"/>
    <property type="molecule type" value="Genomic_DNA"/>
</dbReference>
<gene>
    <name evidence="2" type="ORF">NP048_02390</name>
</gene>
<feature type="domain" description="NTP pyrophosphohydrolase MazG-like" evidence="1">
    <location>
        <begin position="30"/>
        <end position="99"/>
    </location>
</feature>
<name>A0ABY5KRG9_9CELL</name>
<keyword evidence="3" id="KW-1185">Reference proteome</keyword>
<evidence type="ECO:0000313" key="2">
    <source>
        <dbReference type="EMBL" id="UUI72339.1"/>
    </source>
</evidence>
<dbReference type="Proteomes" id="UP001316384">
    <property type="component" value="Chromosome"/>
</dbReference>
<reference evidence="2 3" key="1">
    <citation type="submission" date="2022-07" db="EMBL/GenBank/DDBJ databases">
        <title>Novel species in genus cellulomonas.</title>
        <authorList>
            <person name="Ye L."/>
        </authorList>
    </citation>
    <scope>NUCLEOTIDE SEQUENCE [LARGE SCALE GENOMIC DNA]</scope>
    <source>
        <strain evidence="3">zg-B89</strain>
    </source>
</reference>
<dbReference type="InterPro" id="IPR004518">
    <property type="entry name" value="MazG-like_dom"/>
</dbReference>
<evidence type="ECO:0000259" key="1">
    <source>
        <dbReference type="Pfam" id="PF03819"/>
    </source>
</evidence>
<evidence type="ECO:0000313" key="3">
    <source>
        <dbReference type="Proteomes" id="UP001316384"/>
    </source>
</evidence>
<accession>A0ABY5KRG9</accession>
<dbReference type="RefSeq" id="WP_227577901.1">
    <property type="nucleotide sequence ID" value="NZ_CP101987.1"/>
</dbReference>
<dbReference type="Pfam" id="PF03819">
    <property type="entry name" value="MazG"/>
    <property type="match status" value="1"/>
</dbReference>
<organism evidence="2 3">
    <name type="scientific">Cellulomonas xiejunii</name>
    <dbReference type="NCBI Taxonomy" id="2968083"/>
    <lineage>
        <taxon>Bacteria</taxon>
        <taxon>Bacillati</taxon>
        <taxon>Actinomycetota</taxon>
        <taxon>Actinomycetes</taxon>
        <taxon>Micrococcales</taxon>
        <taxon>Cellulomonadaceae</taxon>
        <taxon>Cellulomonas</taxon>
    </lineage>
</organism>
<dbReference type="Gene3D" id="1.10.287.1080">
    <property type="entry name" value="MazG-like"/>
    <property type="match status" value="1"/>
</dbReference>
<dbReference type="SUPFAM" id="SSF101386">
    <property type="entry name" value="all-alpha NTP pyrophosphatases"/>
    <property type="match status" value="1"/>
</dbReference>